<evidence type="ECO:0008006" key="6">
    <source>
        <dbReference type="Google" id="ProtNLM"/>
    </source>
</evidence>
<feature type="transmembrane region" description="Helical" evidence="1">
    <location>
        <begin position="67"/>
        <end position="89"/>
    </location>
</feature>
<protein>
    <recommendedName>
        <fullName evidence="6">Copper resistance protein D</fullName>
    </recommendedName>
</protein>
<keyword evidence="5" id="KW-1185">Reference proteome</keyword>
<dbReference type="AlphaFoldDB" id="A0A1G6XYB0"/>
<feature type="transmembrane region" description="Helical" evidence="1">
    <location>
        <begin position="25"/>
        <end position="47"/>
    </location>
</feature>
<reference evidence="3 4" key="1">
    <citation type="submission" date="2016-10" db="EMBL/GenBank/DDBJ databases">
        <authorList>
            <person name="de Groot N.N."/>
        </authorList>
    </citation>
    <scope>NUCLEOTIDE SEQUENCE [LARGE SCALE GENOMIC DNA]</scope>
    <source>
        <strain evidence="3 4">JCM 10630</strain>
    </source>
</reference>
<dbReference type="RefSeq" id="WP_074676172.1">
    <property type="nucleotide sequence ID" value="NZ_CBCSET010000001.1"/>
</dbReference>
<dbReference type="Proteomes" id="UP000182413">
    <property type="component" value="Unassembled WGS sequence"/>
</dbReference>
<reference evidence="2 5" key="2">
    <citation type="submission" date="2023-11" db="EMBL/GenBank/DDBJ databases">
        <title>MicrobeMod: A computational toolkit for identifying prokaryotic methylation and restriction-modification with nanopore sequencing.</title>
        <authorList>
            <person name="Crits-Christoph A."/>
            <person name="Kang S.C."/>
            <person name="Lee H."/>
            <person name="Ostrov N."/>
        </authorList>
    </citation>
    <scope>NUCLEOTIDE SEQUENCE [LARGE SCALE GENOMIC DNA]</scope>
    <source>
        <strain evidence="2 5">ATCC BAA-571</strain>
    </source>
</reference>
<evidence type="ECO:0000256" key="1">
    <source>
        <dbReference type="SAM" id="Phobius"/>
    </source>
</evidence>
<organism evidence="3 4">
    <name type="scientific">Ectopseudomonas alcaliphila</name>
    <dbReference type="NCBI Taxonomy" id="101564"/>
    <lineage>
        <taxon>Bacteria</taxon>
        <taxon>Pseudomonadati</taxon>
        <taxon>Pseudomonadota</taxon>
        <taxon>Gammaproteobacteria</taxon>
        <taxon>Pseudomonadales</taxon>
        <taxon>Pseudomonadaceae</taxon>
        <taxon>Ectopseudomonas</taxon>
    </lineage>
</organism>
<evidence type="ECO:0000313" key="4">
    <source>
        <dbReference type="Proteomes" id="UP000182413"/>
    </source>
</evidence>
<dbReference type="Proteomes" id="UP001278050">
    <property type="component" value="Unassembled WGS sequence"/>
</dbReference>
<dbReference type="EMBL" id="JAWXXP010000001">
    <property type="protein sequence ID" value="MDX5992397.1"/>
    <property type="molecule type" value="Genomic_DNA"/>
</dbReference>
<evidence type="ECO:0000313" key="3">
    <source>
        <dbReference type="EMBL" id="SDD82376.1"/>
    </source>
</evidence>
<proteinExistence type="predicted"/>
<dbReference type="EMBL" id="FNAE01000001">
    <property type="protein sequence ID" value="SDD82376.1"/>
    <property type="molecule type" value="Genomic_DNA"/>
</dbReference>
<dbReference type="OrthoDB" id="6902928at2"/>
<feature type="transmembrane region" description="Helical" evidence="1">
    <location>
        <begin position="101"/>
        <end position="117"/>
    </location>
</feature>
<evidence type="ECO:0000313" key="2">
    <source>
        <dbReference type="EMBL" id="MDX5992397.1"/>
    </source>
</evidence>
<evidence type="ECO:0000313" key="5">
    <source>
        <dbReference type="Proteomes" id="UP001278050"/>
    </source>
</evidence>
<feature type="transmembrane region" description="Helical" evidence="1">
    <location>
        <begin position="138"/>
        <end position="158"/>
    </location>
</feature>
<keyword evidence="1" id="KW-0472">Membrane</keyword>
<name>A0A1G6XYB0_9GAMM</name>
<gene>
    <name evidence="3" type="ORF">SAMN05216575_1011368</name>
    <name evidence="2" type="ORF">SIM71_10055</name>
</gene>
<accession>A0A1G6XYB0</accession>
<sequence>MDSLIAWAAWLEATALGEQMRSSALLYPALNLLHLLGLVLLLGPMLLLDARLLGAGRAFSLPAVSQVLTPLAVVGLVLLLGSGFCLFAADAGPLTIDRLLQLKLLLIVLGVANALLFRRLWNSRLANWDQAVPALGRVQAALSLLIWLLVMSLGRLLAYF</sequence>
<keyword evidence="1" id="KW-0812">Transmembrane</keyword>
<keyword evidence="1" id="KW-1133">Transmembrane helix</keyword>